<dbReference type="RefSeq" id="XP_009836366.1">
    <property type="nucleotide sequence ID" value="XM_009838064.1"/>
</dbReference>
<name>W4G3J4_APHAT</name>
<dbReference type="VEuPathDB" id="FungiDB:H257_11194"/>
<dbReference type="EMBL" id="KI913145">
    <property type="protein sequence ID" value="ETV74260.1"/>
    <property type="molecule type" value="Genomic_DNA"/>
</dbReference>
<dbReference type="OrthoDB" id="116283at2759"/>
<protein>
    <recommendedName>
        <fullName evidence="1">MULE transposase domain-containing protein</fullName>
    </recommendedName>
</protein>
<dbReference type="InterPro" id="IPR018289">
    <property type="entry name" value="MULE_transposase_dom"/>
</dbReference>
<evidence type="ECO:0000313" key="2">
    <source>
        <dbReference type="EMBL" id="ETV74260.1"/>
    </source>
</evidence>
<organism evidence="2">
    <name type="scientific">Aphanomyces astaci</name>
    <name type="common">Crayfish plague agent</name>
    <dbReference type="NCBI Taxonomy" id="112090"/>
    <lineage>
        <taxon>Eukaryota</taxon>
        <taxon>Sar</taxon>
        <taxon>Stramenopiles</taxon>
        <taxon>Oomycota</taxon>
        <taxon>Saprolegniomycetes</taxon>
        <taxon>Saprolegniales</taxon>
        <taxon>Verrucalvaceae</taxon>
        <taxon>Aphanomyces</taxon>
    </lineage>
</organism>
<dbReference type="Pfam" id="PF10551">
    <property type="entry name" value="MULE"/>
    <property type="match status" value="1"/>
</dbReference>
<evidence type="ECO:0000259" key="1">
    <source>
        <dbReference type="Pfam" id="PF10551"/>
    </source>
</evidence>
<dbReference type="AlphaFoldDB" id="W4G3J4"/>
<gene>
    <name evidence="2" type="ORF">H257_11194</name>
</gene>
<reference evidence="2" key="1">
    <citation type="submission" date="2013-12" db="EMBL/GenBank/DDBJ databases">
        <title>The Genome Sequence of Aphanomyces astaci APO3.</title>
        <authorList>
            <consortium name="The Broad Institute Genomics Platform"/>
            <person name="Russ C."/>
            <person name="Tyler B."/>
            <person name="van West P."/>
            <person name="Dieguez-Uribeondo J."/>
            <person name="Young S.K."/>
            <person name="Zeng Q."/>
            <person name="Gargeya S."/>
            <person name="Fitzgerald M."/>
            <person name="Abouelleil A."/>
            <person name="Alvarado L."/>
            <person name="Chapman S.B."/>
            <person name="Gainer-Dewar J."/>
            <person name="Goldberg J."/>
            <person name="Griggs A."/>
            <person name="Gujja S."/>
            <person name="Hansen M."/>
            <person name="Howarth C."/>
            <person name="Imamovic A."/>
            <person name="Ireland A."/>
            <person name="Larimer J."/>
            <person name="McCowan C."/>
            <person name="Murphy C."/>
            <person name="Pearson M."/>
            <person name="Poon T.W."/>
            <person name="Priest M."/>
            <person name="Roberts A."/>
            <person name="Saif S."/>
            <person name="Shea T."/>
            <person name="Sykes S."/>
            <person name="Wortman J."/>
            <person name="Nusbaum C."/>
            <person name="Birren B."/>
        </authorList>
    </citation>
    <scope>NUCLEOTIDE SEQUENCE [LARGE SCALE GENOMIC DNA]</scope>
    <source>
        <strain evidence="2">APO3</strain>
    </source>
</reference>
<dbReference type="GeneID" id="20813190"/>
<feature type="domain" description="MULE transposase" evidence="1">
    <location>
        <begin position="337"/>
        <end position="437"/>
    </location>
</feature>
<proteinExistence type="predicted"/>
<sequence length="611" mass="67604">MEVDAGEAANVPIVCVRQPRGNVGDNAEGGAWELDGIVTSSPSHALASLVDYTVDGMWEFDVTGTWGDGAYDTPDVTFEGSNVLDTANDNTGDEIDDDGDEMGDDVILVADFFIGPQMSSQARQHEWILFGEFDTYNSATDRVAPSTTHSTRKSRCTVCQGPGVHEMCARYLTCVCREHCSKHLKLLCCSVNGRTLAFKRGQYGDCSAPSTSSATLAIRSQADRLFAEGITPSRVRHRLKDSVPASAMPNLKWFQNRARYYRMRNLHEHSKPVEMARMLATSWFDPRCDETTFFSFGFDLVHGVPQIGCGGASGVFKVGITTKALPRCMHRDPSSFVFHWDATYKINALAYPVLICGITDPSGKFHPVVFFLIGRESTDEYEWAMKQLMAVYETVVGSSLQLHYVMADAALAPVGALKTLRPELGIKAILMCFYHCVACVNKRLGVVPTSLHWNEAKVAWTACDALEGKGFVYHTPGGFPTTNNPCELINKHFKGIYTQRTVHGLCATFQLLGSIAVEYSSFKAQPFVLRSLPSKKLQQRFRRLVKNGLLEVVPPHPGIVLRPHEVRIRGVIPELAISMAHAFEDEAEDNALFHDLHRRAVVWVACVDSPK</sequence>
<accession>W4G3J4</accession>